<evidence type="ECO:0000313" key="2">
    <source>
        <dbReference type="Proteomes" id="UP001143856"/>
    </source>
</evidence>
<keyword evidence="2" id="KW-1185">Reference proteome</keyword>
<dbReference type="EMBL" id="JAPDGR010002366">
    <property type="protein sequence ID" value="KAJ2976167.1"/>
    <property type="molecule type" value="Genomic_DNA"/>
</dbReference>
<evidence type="ECO:0000313" key="1">
    <source>
        <dbReference type="EMBL" id="KAJ2976167.1"/>
    </source>
</evidence>
<comment type="caution">
    <text evidence="1">The sequence shown here is derived from an EMBL/GenBank/DDBJ whole genome shotgun (WGS) entry which is preliminary data.</text>
</comment>
<gene>
    <name evidence="1" type="ORF">NUW58_g8157</name>
</gene>
<sequence length="160" mass="18172">MEQTSGPTQVIGYRPLVQPKVTPANPDEDWTVVSDLAERRRVQNRVAQRAYRRKLRDRLIDLEKKAEQSQEAPDSDEQWCSDYTADTPPRIEEHHPLFLYKSQFSELVWAEYQKCPSSSGKGNAGRAHSMAQSGADSGSAKSSRRRKRDQFSDQASVGYV</sequence>
<proteinExistence type="predicted"/>
<dbReference type="Proteomes" id="UP001143856">
    <property type="component" value="Unassembled WGS sequence"/>
</dbReference>
<organism evidence="1 2">
    <name type="scientific">Xylaria curta</name>
    <dbReference type="NCBI Taxonomy" id="42375"/>
    <lineage>
        <taxon>Eukaryota</taxon>
        <taxon>Fungi</taxon>
        <taxon>Dikarya</taxon>
        <taxon>Ascomycota</taxon>
        <taxon>Pezizomycotina</taxon>
        <taxon>Sordariomycetes</taxon>
        <taxon>Xylariomycetidae</taxon>
        <taxon>Xylariales</taxon>
        <taxon>Xylariaceae</taxon>
        <taxon>Xylaria</taxon>
    </lineage>
</organism>
<protein>
    <submittedName>
        <fullName evidence="1">Uncharacterized protein</fullName>
    </submittedName>
</protein>
<accession>A0ACC1NA75</accession>
<reference evidence="1" key="1">
    <citation type="submission" date="2022-10" db="EMBL/GenBank/DDBJ databases">
        <title>Genome Sequence of Xylaria curta.</title>
        <authorList>
            <person name="Buettner E."/>
        </authorList>
    </citation>
    <scope>NUCLEOTIDE SEQUENCE</scope>
    <source>
        <strain evidence="1">Babe10</strain>
    </source>
</reference>
<name>A0ACC1NA75_9PEZI</name>